<feature type="region of interest" description="Disordered" evidence="6">
    <location>
        <begin position="1"/>
        <end position="27"/>
    </location>
</feature>
<organism evidence="7 8">
    <name type="scientific">Arachis hypogaea</name>
    <name type="common">Peanut</name>
    <dbReference type="NCBI Taxonomy" id="3818"/>
    <lineage>
        <taxon>Eukaryota</taxon>
        <taxon>Viridiplantae</taxon>
        <taxon>Streptophyta</taxon>
        <taxon>Embryophyta</taxon>
        <taxon>Tracheophyta</taxon>
        <taxon>Spermatophyta</taxon>
        <taxon>Magnoliopsida</taxon>
        <taxon>eudicotyledons</taxon>
        <taxon>Gunneridae</taxon>
        <taxon>Pentapetalae</taxon>
        <taxon>rosids</taxon>
        <taxon>fabids</taxon>
        <taxon>Fabales</taxon>
        <taxon>Fabaceae</taxon>
        <taxon>Papilionoideae</taxon>
        <taxon>50 kb inversion clade</taxon>
        <taxon>dalbergioids sensu lato</taxon>
        <taxon>Dalbergieae</taxon>
        <taxon>Pterocarpus clade</taxon>
        <taxon>Arachis</taxon>
    </lineage>
</organism>
<comment type="caution">
    <text evidence="5">Lacks conserved residue(s) required for the propagation of feature annotation.</text>
</comment>
<accession>A0A444Y8B1</accession>
<keyword evidence="2" id="KW-0805">Transcription regulation</keyword>
<keyword evidence="4" id="KW-0539">Nucleus</keyword>
<feature type="region of interest" description="Leucine repeat II (LRII)" evidence="5">
    <location>
        <begin position="428"/>
        <end position="460"/>
    </location>
</feature>
<keyword evidence="8" id="KW-1185">Reference proteome</keyword>
<protein>
    <submittedName>
        <fullName evidence="7">Uncharacterized protein</fullName>
    </submittedName>
</protein>
<sequence>MADPSHGGNPATDFTTNRDENPAPFDESDFSAAALKYIDEMLMEEDIDEEYNMFQHSSALLTAEKSLYDAIGQRYPSSASTLSSSTSSSIQHHNYYPNVESPGDSYSSISSGSTCGTTNTSSSADYFWSGFDLSMIPLMPNTLPFPDTFNFQSNPSSTTPQSNHRSDFTATNNSSGLGQVVIKTEEVDYDFEEEEEEEEEVQFLAESMGSSSKQSALYMDDTELSEFFDKVLLGAGLGRGSSQADEGVPKDSRGKKSRARKRNDKNDDEVIDLRSLLMQCAQAVSSDNRPMAKELLMQIKLHSSPTGDATQRLSHYFVNALEARMSGTGTHIHSALSTKRPSASDMVKAYQMYASACPFDKFGIRFSINSIDNSAMEGVQTLHIVEFGIRYGFKWPGLIYRLSRLPSGPPKLRITGIEYPLPGLKLEQTGQCLARYCERFNVPFEFNAVVAKKWERIKVEDLKIRENEFVAVNCMFRFENLHDETVVLENPRDSVLELIRKANPNVFVHGIINGNYDAAFFVTRFKEAMFHYSAMFDMLDNTVARDDPIRLMYEEAIFGKEVMNVVACEGNERIERPHNYKKWQVRNTRAGFRQLSLDEQMIEKFKDMLRNEGYHKDFMLHADGKWLLQGWKGRILYASSCWVPA</sequence>
<dbReference type="STRING" id="3818.A0A444Y8B1"/>
<evidence type="ECO:0000256" key="4">
    <source>
        <dbReference type="ARBA" id="ARBA00023242"/>
    </source>
</evidence>
<feature type="region of interest" description="Disordered" evidence="6">
    <location>
        <begin position="238"/>
        <end position="266"/>
    </location>
</feature>
<comment type="caution">
    <text evidence="7">The sequence shown here is derived from an EMBL/GenBank/DDBJ whole genome shotgun (WGS) entry which is preliminary data.</text>
</comment>
<evidence type="ECO:0000256" key="3">
    <source>
        <dbReference type="ARBA" id="ARBA00023163"/>
    </source>
</evidence>
<comment type="subcellular location">
    <subcellularLocation>
        <location evidence="1">Nucleus</location>
    </subcellularLocation>
</comment>
<dbReference type="AlphaFoldDB" id="A0A444Y8B1"/>
<evidence type="ECO:0000256" key="2">
    <source>
        <dbReference type="ARBA" id="ARBA00023015"/>
    </source>
</evidence>
<name>A0A444Y8B1_ARAHY</name>
<feature type="region of interest" description="Leucine repeat I (LRI)" evidence="5">
    <location>
        <begin position="271"/>
        <end position="331"/>
    </location>
</feature>
<dbReference type="Gramene" id="arahy.Tifrunner.gnm2.ann2.Ah18g042800.1">
    <property type="protein sequence ID" value="arahy.Tifrunner.gnm2.ann2.Ah18g042800.1-CDS-1"/>
    <property type="gene ID" value="arahy.Tifrunner.gnm2.ann2.Ah18g042800"/>
</dbReference>
<evidence type="ECO:0000313" key="8">
    <source>
        <dbReference type="Proteomes" id="UP000289738"/>
    </source>
</evidence>
<dbReference type="PANTHER" id="PTHR31636">
    <property type="entry name" value="OSJNBA0084A10.13 PROTEIN-RELATED"/>
    <property type="match status" value="1"/>
</dbReference>
<dbReference type="OrthoDB" id="47276at2759"/>
<evidence type="ECO:0000313" key="7">
    <source>
        <dbReference type="EMBL" id="RYQ98135.1"/>
    </source>
</evidence>
<gene>
    <name evidence="7" type="ORF">Ahy_B08g094204</name>
</gene>
<dbReference type="GO" id="GO:0005634">
    <property type="term" value="C:nucleus"/>
    <property type="evidence" value="ECO:0007669"/>
    <property type="project" value="UniProtKB-SubCell"/>
</dbReference>
<evidence type="ECO:0000256" key="1">
    <source>
        <dbReference type="ARBA" id="ARBA00004123"/>
    </source>
</evidence>
<feature type="compositionally biased region" description="Polar residues" evidence="6">
    <location>
        <begin position="149"/>
        <end position="173"/>
    </location>
</feature>
<dbReference type="EMBL" id="SDMP01000018">
    <property type="protein sequence ID" value="RYQ98135.1"/>
    <property type="molecule type" value="Genomic_DNA"/>
</dbReference>
<dbReference type="Pfam" id="PF03514">
    <property type="entry name" value="GRAS"/>
    <property type="match status" value="1"/>
</dbReference>
<evidence type="ECO:0000256" key="6">
    <source>
        <dbReference type="SAM" id="MobiDB-lite"/>
    </source>
</evidence>
<feature type="region of interest" description="Disordered" evidence="6">
    <location>
        <begin position="147"/>
        <end position="173"/>
    </location>
</feature>
<evidence type="ECO:0000256" key="5">
    <source>
        <dbReference type="PROSITE-ProRule" id="PRU01191"/>
    </source>
</evidence>
<reference evidence="7 8" key="1">
    <citation type="submission" date="2019-01" db="EMBL/GenBank/DDBJ databases">
        <title>Sequencing of cultivated peanut Arachis hypogaea provides insights into genome evolution and oil improvement.</title>
        <authorList>
            <person name="Chen X."/>
        </authorList>
    </citation>
    <scope>NUCLEOTIDE SEQUENCE [LARGE SCALE GENOMIC DNA]</scope>
    <source>
        <strain evidence="8">cv. Fuhuasheng</strain>
        <tissue evidence="7">Leaves</tissue>
    </source>
</reference>
<dbReference type="PROSITE" id="PS50985">
    <property type="entry name" value="GRAS"/>
    <property type="match status" value="1"/>
</dbReference>
<proteinExistence type="inferred from homology"/>
<comment type="similarity">
    <text evidence="5">Belongs to the GRAS family.</text>
</comment>
<dbReference type="InterPro" id="IPR005202">
    <property type="entry name" value="TF_GRAS"/>
</dbReference>
<feature type="region of interest" description="SAW" evidence="5">
    <location>
        <begin position="567"/>
        <end position="643"/>
    </location>
</feature>
<dbReference type="Proteomes" id="UP000289738">
    <property type="component" value="Chromosome B08"/>
</dbReference>
<keyword evidence="3" id="KW-0804">Transcription</keyword>
<dbReference type="SMR" id="A0A444Y8B1"/>